<evidence type="ECO:0000313" key="2">
    <source>
        <dbReference type="EMBL" id="ALG10418.1"/>
    </source>
</evidence>
<dbReference type="InterPro" id="IPR023286">
    <property type="entry name" value="ABATE_dom_sf"/>
</dbReference>
<dbReference type="Pfam" id="PF11706">
    <property type="entry name" value="zf-CGNR"/>
    <property type="match status" value="1"/>
</dbReference>
<feature type="domain" description="Zinc finger CGNR" evidence="1">
    <location>
        <begin position="144"/>
        <end position="179"/>
    </location>
</feature>
<dbReference type="Pfam" id="PF07336">
    <property type="entry name" value="ABATE"/>
    <property type="match status" value="1"/>
</dbReference>
<sequence>MAARAWDWLDGFPALDLVNTVKRVGWQEREQLEDPADLDSWLDVAALPAPRPASVDEEDLRALRALRDPALRLLHARLGRGEWLPADVKAINAHVLAAPELVLLGEHPRETVRHPLGIHSVMTRLLAGLAAEVRDATQRCDLAFCDAPGCGLVFYRRRTNQSWCGAACGNRVRVARHQAG</sequence>
<dbReference type="InterPro" id="IPR021005">
    <property type="entry name" value="Znf_CGNR"/>
</dbReference>
<gene>
    <name evidence="2" type="ORF">AOZ06_29145</name>
</gene>
<protein>
    <recommendedName>
        <fullName evidence="1">Zinc finger CGNR domain-containing protein</fullName>
    </recommendedName>
</protein>
<accession>A0A0N9I304</accession>
<dbReference type="InterPro" id="IPR010852">
    <property type="entry name" value="ABATE"/>
</dbReference>
<dbReference type="EMBL" id="CP012752">
    <property type="protein sequence ID" value="ALG10418.1"/>
    <property type="molecule type" value="Genomic_DNA"/>
</dbReference>
<name>A0A0N9I304_9PSEU</name>
<dbReference type="STRING" id="860235.AOZ06_29145"/>
<dbReference type="SUPFAM" id="SSF160904">
    <property type="entry name" value="Jann2411-like"/>
    <property type="match status" value="1"/>
</dbReference>
<keyword evidence="3" id="KW-1185">Reference proteome</keyword>
<organism evidence="2 3">
    <name type="scientific">Kibdelosporangium phytohabitans</name>
    <dbReference type="NCBI Taxonomy" id="860235"/>
    <lineage>
        <taxon>Bacteria</taxon>
        <taxon>Bacillati</taxon>
        <taxon>Actinomycetota</taxon>
        <taxon>Actinomycetes</taxon>
        <taxon>Pseudonocardiales</taxon>
        <taxon>Pseudonocardiaceae</taxon>
        <taxon>Kibdelosporangium</taxon>
    </lineage>
</organism>
<dbReference type="KEGG" id="kphy:AOZ06_29145"/>
<dbReference type="Gene3D" id="1.10.3300.10">
    <property type="entry name" value="Jann2411-like domain"/>
    <property type="match status" value="1"/>
</dbReference>
<dbReference type="AlphaFoldDB" id="A0A0N9I304"/>
<reference evidence="2 3" key="1">
    <citation type="submission" date="2015-07" db="EMBL/GenBank/DDBJ databases">
        <title>Genome sequencing of Kibdelosporangium phytohabitans.</title>
        <authorList>
            <person name="Qin S."/>
            <person name="Xing K."/>
        </authorList>
    </citation>
    <scope>NUCLEOTIDE SEQUENCE [LARGE SCALE GENOMIC DNA]</scope>
    <source>
        <strain evidence="2 3">KLBMP1111</strain>
    </source>
</reference>
<dbReference type="RefSeq" id="WP_054292321.1">
    <property type="nucleotide sequence ID" value="NZ_CP012752.1"/>
</dbReference>
<proteinExistence type="predicted"/>
<evidence type="ECO:0000313" key="3">
    <source>
        <dbReference type="Proteomes" id="UP000063699"/>
    </source>
</evidence>
<dbReference type="PANTHER" id="PTHR35525">
    <property type="entry name" value="BLL6575 PROTEIN"/>
    <property type="match status" value="1"/>
</dbReference>
<evidence type="ECO:0000259" key="1">
    <source>
        <dbReference type="Pfam" id="PF11706"/>
    </source>
</evidence>
<dbReference type="PANTHER" id="PTHR35525:SF3">
    <property type="entry name" value="BLL6575 PROTEIN"/>
    <property type="match status" value="1"/>
</dbReference>
<dbReference type="Proteomes" id="UP000063699">
    <property type="component" value="Chromosome"/>
</dbReference>